<accession>A0A1H2IE16</accession>
<dbReference type="AlphaFoldDB" id="A0A1H2IE16"/>
<dbReference type="Proteomes" id="UP000182977">
    <property type="component" value="Chromosome I"/>
</dbReference>
<proteinExistence type="predicted"/>
<dbReference type="EMBL" id="LT629791">
    <property type="protein sequence ID" value="SDU42387.1"/>
    <property type="molecule type" value="Genomic_DNA"/>
</dbReference>
<name>A0A1H2IE16_9ACTN</name>
<organism evidence="1 2">
    <name type="scientific">Jiangella alkaliphila</name>
    <dbReference type="NCBI Taxonomy" id="419479"/>
    <lineage>
        <taxon>Bacteria</taxon>
        <taxon>Bacillati</taxon>
        <taxon>Actinomycetota</taxon>
        <taxon>Actinomycetes</taxon>
        <taxon>Jiangellales</taxon>
        <taxon>Jiangellaceae</taxon>
        <taxon>Jiangella</taxon>
    </lineage>
</organism>
<reference evidence="2" key="1">
    <citation type="submission" date="2016-10" db="EMBL/GenBank/DDBJ databases">
        <authorList>
            <person name="Varghese N."/>
            <person name="Submissions S."/>
        </authorList>
    </citation>
    <scope>NUCLEOTIDE SEQUENCE [LARGE SCALE GENOMIC DNA]</scope>
    <source>
        <strain evidence="2">DSM 45079</strain>
    </source>
</reference>
<keyword evidence="2" id="KW-1185">Reference proteome</keyword>
<evidence type="ECO:0000313" key="2">
    <source>
        <dbReference type="Proteomes" id="UP000182977"/>
    </source>
</evidence>
<dbReference type="STRING" id="419479.SAMN04488563_1645"/>
<sequence length="238" mass="26322">MVDLADRTLQLLADVLDDLERTRVANEARLRQLTRTDADSDGLERGFGLDLAHPDVQRLAGIVDAIAQLEHQATLNVQRQLRTHPLGSWAAAQRGVGEKQAARLLAAVGDPYWNDLHDRPRTVGELWQYCGHGDPARSRKRRGSPIEHSPEAKTRVHLVALSMLKAGNRAAYDDRRAVTFDRTHREPCVRCGPSGKPAPAGSEWSLGHRHADALRVLGKQGLLLPLWLAAREIHDVGP</sequence>
<protein>
    <submittedName>
        <fullName evidence="1">Uncharacterized protein</fullName>
    </submittedName>
</protein>
<evidence type="ECO:0000313" key="1">
    <source>
        <dbReference type="EMBL" id="SDU42387.1"/>
    </source>
</evidence>
<gene>
    <name evidence="1" type="ORF">SAMN04488563_1645</name>
</gene>
<dbReference type="OrthoDB" id="4773700at2"/>
<dbReference type="RefSeq" id="WP_046771238.1">
    <property type="nucleotide sequence ID" value="NZ_LBMC01000040.1"/>
</dbReference>